<keyword evidence="2" id="KW-1185">Reference proteome</keyword>
<comment type="caution">
    <text evidence="1">The sequence shown here is derived from an EMBL/GenBank/DDBJ whole genome shotgun (WGS) entry which is preliminary data.</text>
</comment>
<evidence type="ECO:0000313" key="1">
    <source>
        <dbReference type="EMBL" id="RJG06112.1"/>
    </source>
</evidence>
<organism evidence="1 2">
    <name type="scientific">Noviherbaspirillum cavernae</name>
    <dbReference type="NCBI Taxonomy" id="2320862"/>
    <lineage>
        <taxon>Bacteria</taxon>
        <taxon>Pseudomonadati</taxon>
        <taxon>Pseudomonadota</taxon>
        <taxon>Betaproteobacteria</taxon>
        <taxon>Burkholderiales</taxon>
        <taxon>Oxalobacteraceae</taxon>
        <taxon>Noviherbaspirillum</taxon>
    </lineage>
</organism>
<dbReference type="SUPFAM" id="SSF53067">
    <property type="entry name" value="Actin-like ATPase domain"/>
    <property type="match status" value="1"/>
</dbReference>
<sequence length="327" mass="34501">MESLLVGALDIGGTKIAASVADVTGPLARVSQATIKTGTPRAVPEQAIALLKQACDKAGIDFNRLQTVGVGSCGPFVANVGMIELATPNICGGLGHRTDLPNDWTVIPLERVLRERFQHVVIENDCVTALMAERTFGAVQDAANCVYVTWSTGIGFGLCVDGNVLRGKHGNAGHAGHMLLNPESAAECGCGNRGDLESLISGRNLSNAHGIPAPELFQSARDGEPAARAIVVEAARWLGRALYNLTITLDTSVFVVGGSVWLHHGDWLGPIVMQEVESRLQALTKGVSIVPAGLANFVADIGAFSLAMPPAWIAEWRKSAPWQAFHS</sequence>
<dbReference type="InterPro" id="IPR043129">
    <property type="entry name" value="ATPase_NBD"/>
</dbReference>
<evidence type="ECO:0000313" key="2">
    <source>
        <dbReference type="Proteomes" id="UP000285190"/>
    </source>
</evidence>
<dbReference type="PANTHER" id="PTHR18964:SF173">
    <property type="entry name" value="GLUCOKINASE"/>
    <property type="match status" value="1"/>
</dbReference>
<name>A0A418X0Z9_9BURK</name>
<dbReference type="InterPro" id="IPR000600">
    <property type="entry name" value="ROK"/>
</dbReference>
<dbReference type="Gene3D" id="3.30.420.40">
    <property type="match status" value="2"/>
</dbReference>
<accession>A0A418X0Z9</accession>
<protein>
    <submittedName>
        <fullName evidence="1">ROK family protein</fullName>
    </submittedName>
</protein>
<dbReference type="Pfam" id="PF00480">
    <property type="entry name" value="ROK"/>
    <property type="match status" value="1"/>
</dbReference>
<dbReference type="OrthoDB" id="9810372at2"/>
<proteinExistence type="predicted"/>
<dbReference type="AlphaFoldDB" id="A0A418X0Z9"/>
<dbReference type="PANTHER" id="PTHR18964">
    <property type="entry name" value="ROK (REPRESSOR, ORF, KINASE) FAMILY"/>
    <property type="match status" value="1"/>
</dbReference>
<reference evidence="1 2" key="1">
    <citation type="submission" date="2018-09" db="EMBL/GenBank/DDBJ databases">
        <authorList>
            <person name="Zhu H."/>
        </authorList>
    </citation>
    <scope>NUCLEOTIDE SEQUENCE [LARGE SCALE GENOMIC DNA]</scope>
    <source>
        <strain evidence="1 2">K2R10-39</strain>
    </source>
</reference>
<gene>
    <name evidence="1" type="ORF">D3870_08930</name>
</gene>
<dbReference type="RefSeq" id="WP_119738395.1">
    <property type="nucleotide sequence ID" value="NZ_QYUN01000002.1"/>
</dbReference>
<dbReference type="EMBL" id="QYUN01000002">
    <property type="protein sequence ID" value="RJG06112.1"/>
    <property type="molecule type" value="Genomic_DNA"/>
</dbReference>
<dbReference type="Proteomes" id="UP000285190">
    <property type="component" value="Unassembled WGS sequence"/>
</dbReference>